<name>A0ACC2W4T6_9TREE</name>
<keyword evidence="2" id="KW-1185">Reference proteome</keyword>
<dbReference type="EMBL" id="JASBWT010000003">
    <property type="protein sequence ID" value="KAJ9106431.1"/>
    <property type="molecule type" value="Genomic_DNA"/>
</dbReference>
<proteinExistence type="predicted"/>
<sequence length="581" mass="63319">MVDTAIELSKQLRDPAGPHKVDLIIALTHCRVPNDIELANQLGAVNGRDVANEHGVDLLIGGHDHIGKGATSWEGFTREDNVRGAEADQGVYLIKSGTDFRDLSEAMLELKEQPAGSVRRQVIKSLTEIDTKTGKHHEITPATPSSPDIENLVKSLLSTVTSTLSNPVCFTFTPFDVRSEKVRTQEMAIGNWVADILLHAYAEMLEETASKSRGNGEDKKDTTDEDVTKGGKGEDKGRDADGRAHAVIICGKITLGDILEIMPFDDPVVCLEIDGKGIHDVLESALSKWPAQEGRFPVIAGLRVKWDHTKSPGQRIASVHLVKSAAPNGDDPEDEYENPEDLVKFFEQEDGTRVEVRQRAAALGEEIKRDDTSRTYRVITRNYMAEGYDGFEALKNRKFIVDDDNGQIMSSIVRSFLLGKQWSYDAAADHLHDHYAHPGPNGLHSPTTSVSTLDDSHMSSSPVASSILSPGGTPRRHVVAHSNNDIRDALHVARHDHMSDADCFVGAATRPKDGASLRAGKFPSDKPSARSVSTANSDDVPKAAFMVDDSNREEVRALDGELAIVSPLIDGRLMDVSADKP</sequence>
<organism evidence="1 2">
    <name type="scientific">Naganishia friedmannii</name>
    <dbReference type="NCBI Taxonomy" id="89922"/>
    <lineage>
        <taxon>Eukaryota</taxon>
        <taxon>Fungi</taxon>
        <taxon>Dikarya</taxon>
        <taxon>Basidiomycota</taxon>
        <taxon>Agaricomycotina</taxon>
        <taxon>Tremellomycetes</taxon>
        <taxon>Filobasidiales</taxon>
        <taxon>Filobasidiaceae</taxon>
        <taxon>Naganishia</taxon>
    </lineage>
</organism>
<reference evidence="1" key="1">
    <citation type="submission" date="2023-04" db="EMBL/GenBank/DDBJ databases">
        <title>Draft Genome sequencing of Naganishia species isolated from polar environments using Oxford Nanopore Technology.</title>
        <authorList>
            <person name="Leo P."/>
            <person name="Venkateswaran K."/>
        </authorList>
    </citation>
    <scope>NUCLEOTIDE SEQUENCE</scope>
    <source>
        <strain evidence="1">MNA-CCFEE 5423</strain>
    </source>
</reference>
<gene>
    <name evidence="1" type="ORF">QFC21_001577</name>
</gene>
<protein>
    <submittedName>
        <fullName evidence="1">Uncharacterized protein</fullName>
    </submittedName>
</protein>
<evidence type="ECO:0000313" key="1">
    <source>
        <dbReference type="EMBL" id="KAJ9106431.1"/>
    </source>
</evidence>
<evidence type="ECO:0000313" key="2">
    <source>
        <dbReference type="Proteomes" id="UP001227268"/>
    </source>
</evidence>
<accession>A0ACC2W4T6</accession>
<comment type="caution">
    <text evidence="1">The sequence shown here is derived from an EMBL/GenBank/DDBJ whole genome shotgun (WGS) entry which is preliminary data.</text>
</comment>
<dbReference type="Proteomes" id="UP001227268">
    <property type="component" value="Unassembled WGS sequence"/>
</dbReference>